<protein>
    <submittedName>
        <fullName evidence="2">NADH:ubiquinone oxidoreductase subunit NDUFA12</fullName>
    </submittedName>
</protein>
<evidence type="ECO:0000256" key="1">
    <source>
        <dbReference type="SAM" id="MobiDB-lite"/>
    </source>
</evidence>
<sequence length="131" mass="15243">MAQQERISLVTRMANVAINVLTWRRGQLVGTDKFGNRYFLERKARPGTRRRRWVLFNGEPEATKVPPEWHGWLHYTMDAPLPENSPFHKPWVKEHQPNRTGTVNAYRPPGHMLQGGQRARATGDYEPWTPS</sequence>
<accession>A0ABW2KPD4</accession>
<evidence type="ECO:0000313" key="3">
    <source>
        <dbReference type="Proteomes" id="UP001596456"/>
    </source>
</evidence>
<comment type="caution">
    <text evidence="2">The sequence shown here is derived from an EMBL/GenBank/DDBJ whole genome shotgun (WGS) entry which is preliminary data.</text>
</comment>
<dbReference type="Pfam" id="PF05071">
    <property type="entry name" value="NDUFA12"/>
    <property type="match status" value="1"/>
</dbReference>
<dbReference type="RefSeq" id="WP_377355882.1">
    <property type="nucleotide sequence ID" value="NZ_JBHTCM010000004.1"/>
</dbReference>
<dbReference type="InterPro" id="IPR007763">
    <property type="entry name" value="NDUFA12"/>
</dbReference>
<dbReference type="PANTHER" id="PTHR12910:SF2">
    <property type="entry name" value="NADH DEHYDROGENASE [UBIQUINONE] 1 ALPHA SUBCOMPLEX SUBUNIT 12"/>
    <property type="match status" value="1"/>
</dbReference>
<organism evidence="2 3">
    <name type="scientific">Rhodocista pekingensis</name>
    <dbReference type="NCBI Taxonomy" id="201185"/>
    <lineage>
        <taxon>Bacteria</taxon>
        <taxon>Pseudomonadati</taxon>
        <taxon>Pseudomonadota</taxon>
        <taxon>Alphaproteobacteria</taxon>
        <taxon>Rhodospirillales</taxon>
        <taxon>Azospirillaceae</taxon>
        <taxon>Rhodocista</taxon>
    </lineage>
</organism>
<evidence type="ECO:0000313" key="2">
    <source>
        <dbReference type="EMBL" id="MFC7331852.1"/>
    </source>
</evidence>
<dbReference type="NCBIfam" id="NF006040">
    <property type="entry name" value="PRK08183.1"/>
    <property type="match status" value="1"/>
</dbReference>
<dbReference type="Proteomes" id="UP001596456">
    <property type="component" value="Unassembled WGS sequence"/>
</dbReference>
<gene>
    <name evidence="2" type="ORF">ACFQPS_01625</name>
</gene>
<proteinExistence type="predicted"/>
<name>A0ABW2KPD4_9PROT</name>
<keyword evidence="3" id="KW-1185">Reference proteome</keyword>
<feature type="region of interest" description="Disordered" evidence="1">
    <location>
        <begin position="86"/>
        <end position="131"/>
    </location>
</feature>
<dbReference type="PANTHER" id="PTHR12910">
    <property type="entry name" value="NADH-UBIQUINONE OXIDOREDUCTASE SUBUNIT B17.2"/>
    <property type="match status" value="1"/>
</dbReference>
<reference evidence="3" key="1">
    <citation type="journal article" date="2019" name="Int. J. Syst. Evol. Microbiol.">
        <title>The Global Catalogue of Microorganisms (GCM) 10K type strain sequencing project: providing services to taxonomists for standard genome sequencing and annotation.</title>
        <authorList>
            <consortium name="The Broad Institute Genomics Platform"/>
            <consortium name="The Broad Institute Genome Sequencing Center for Infectious Disease"/>
            <person name="Wu L."/>
            <person name="Ma J."/>
        </authorList>
    </citation>
    <scope>NUCLEOTIDE SEQUENCE [LARGE SCALE GENOMIC DNA]</scope>
    <source>
        <strain evidence="3">CGMCC 1.16275</strain>
    </source>
</reference>
<dbReference type="EMBL" id="JBHTCM010000004">
    <property type="protein sequence ID" value="MFC7331852.1"/>
    <property type="molecule type" value="Genomic_DNA"/>
</dbReference>